<feature type="non-terminal residue" evidence="8">
    <location>
        <position position="1"/>
    </location>
</feature>
<keyword evidence="3" id="KW-0597">Phosphoprotein</keyword>
<organism evidence="8">
    <name type="scientific">Tetraodon nigroviridis</name>
    <name type="common">Spotted green pufferfish</name>
    <name type="synonym">Chelonodon nigroviridis</name>
    <dbReference type="NCBI Taxonomy" id="99883"/>
    <lineage>
        <taxon>Eukaryota</taxon>
        <taxon>Metazoa</taxon>
        <taxon>Chordata</taxon>
        <taxon>Craniata</taxon>
        <taxon>Vertebrata</taxon>
        <taxon>Euteleostomi</taxon>
        <taxon>Actinopterygii</taxon>
        <taxon>Neopterygii</taxon>
        <taxon>Teleostei</taxon>
        <taxon>Neoteleostei</taxon>
        <taxon>Acanthomorphata</taxon>
        <taxon>Eupercaria</taxon>
        <taxon>Tetraodontiformes</taxon>
        <taxon>Tetradontoidea</taxon>
        <taxon>Tetraodontidae</taxon>
        <taxon>Tetraodon</taxon>
    </lineage>
</organism>
<evidence type="ECO:0000256" key="2">
    <source>
        <dbReference type="ARBA" id="ARBA00022490"/>
    </source>
</evidence>
<dbReference type="PROSITE" id="PS51491">
    <property type="entry name" value="TAU_MAP_2"/>
    <property type="match status" value="1"/>
</dbReference>
<keyword evidence="2" id="KW-0963">Cytoplasm</keyword>
<dbReference type="GO" id="GO:0008017">
    <property type="term" value="F:microtubule binding"/>
    <property type="evidence" value="ECO:0007669"/>
    <property type="project" value="InterPro"/>
</dbReference>
<accession>Q4T3M5</accession>
<dbReference type="GO" id="GO:0043005">
    <property type="term" value="C:neuron projection"/>
    <property type="evidence" value="ECO:0007669"/>
    <property type="project" value="TreeGrafter"/>
</dbReference>
<reference evidence="8" key="1">
    <citation type="journal article" date="2004" name="Nature">
        <title>Genome duplication in the teleost fish Tetraodon nigroviridis reveals the early vertebrate proto-karyotype.</title>
        <authorList>
            <person name="Jaillon O."/>
            <person name="Aury J.-M."/>
            <person name="Brunet F."/>
            <person name="Petit J.-L."/>
            <person name="Stange-Thomann N."/>
            <person name="Mauceli E."/>
            <person name="Bouneau L."/>
            <person name="Fischer C."/>
            <person name="Ozouf-Costaz C."/>
            <person name="Bernot A."/>
            <person name="Nicaud S."/>
            <person name="Jaffe D."/>
            <person name="Fisher S."/>
            <person name="Lutfalla G."/>
            <person name="Dossat C."/>
            <person name="Segurens B."/>
            <person name="Dasilva C."/>
            <person name="Salanoubat M."/>
            <person name="Levy M."/>
            <person name="Boudet N."/>
            <person name="Castellano S."/>
            <person name="Anthouard V."/>
            <person name="Jubin C."/>
            <person name="Castelli V."/>
            <person name="Katinka M."/>
            <person name="Vacherie B."/>
            <person name="Biemont C."/>
            <person name="Skalli Z."/>
            <person name="Cattolico L."/>
            <person name="Poulain J."/>
            <person name="De Berardinis V."/>
            <person name="Cruaud C."/>
            <person name="Duprat S."/>
            <person name="Brottier P."/>
            <person name="Coutanceau J.-P."/>
            <person name="Gouzy J."/>
            <person name="Parra G."/>
            <person name="Lardier G."/>
            <person name="Chapple C."/>
            <person name="McKernan K.J."/>
            <person name="McEwan P."/>
            <person name="Bosak S."/>
            <person name="Kellis M."/>
            <person name="Volff J.-N."/>
            <person name="Guigo R."/>
            <person name="Zody M.C."/>
            <person name="Mesirov J."/>
            <person name="Lindblad-Toh K."/>
            <person name="Birren B."/>
            <person name="Nusbaum C."/>
            <person name="Kahn D."/>
            <person name="Robinson-Rechavi M."/>
            <person name="Laudet V."/>
            <person name="Schachter V."/>
            <person name="Quetier F."/>
            <person name="Saurin W."/>
            <person name="Scarpelli C."/>
            <person name="Wincker P."/>
            <person name="Lander E.S."/>
            <person name="Weissenbach J."/>
            <person name="Roest Crollius H."/>
        </authorList>
    </citation>
    <scope>NUCLEOTIDE SEQUENCE [LARGE SCALE GENOMIC DNA]</scope>
</reference>
<feature type="region of interest" description="Disordered" evidence="7">
    <location>
        <begin position="122"/>
        <end position="198"/>
    </location>
</feature>
<dbReference type="InterPro" id="IPR001084">
    <property type="entry name" value="MAP_tubulin-bd_rpt"/>
</dbReference>
<evidence type="ECO:0000313" key="8">
    <source>
        <dbReference type="EMBL" id="CAF92507.1"/>
    </source>
</evidence>
<evidence type="ECO:0000256" key="3">
    <source>
        <dbReference type="ARBA" id="ARBA00022553"/>
    </source>
</evidence>
<evidence type="ECO:0000256" key="6">
    <source>
        <dbReference type="ARBA" id="ARBA00023212"/>
    </source>
</evidence>
<evidence type="ECO:0000256" key="1">
    <source>
        <dbReference type="ARBA" id="ARBA00004245"/>
    </source>
</evidence>
<gene>
    <name evidence="8" type="ORF">GSTENG00007774001</name>
</gene>
<feature type="compositionally biased region" description="Low complexity" evidence="7">
    <location>
        <begin position="40"/>
        <end position="61"/>
    </location>
</feature>
<dbReference type="InterPro" id="IPR027324">
    <property type="entry name" value="MAP2/MAP4/Tau"/>
</dbReference>
<feature type="compositionally biased region" description="Basic and acidic residues" evidence="7">
    <location>
        <begin position="166"/>
        <end position="178"/>
    </location>
</feature>
<feature type="compositionally biased region" description="Basic and acidic residues" evidence="7">
    <location>
        <begin position="125"/>
        <end position="135"/>
    </location>
</feature>
<keyword evidence="5" id="KW-0677">Repeat</keyword>
<comment type="subcellular location">
    <subcellularLocation>
        <location evidence="1">Cytoplasm</location>
        <location evidence="1">Cytoskeleton</location>
    </subcellularLocation>
</comment>
<name>Q4T3M5_TETNG</name>
<keyword evidence="6" id="KW-0206">Cytoskeleton</keyword>
<keyword evidence="4" id="KW-0493">Microtubule</keyword>
<evidence type="ECO:0000256" key="7">
    <source>
        <dbReference type="SAM" id="MobiDB-lite"/>
    </source>
</evidence>
<feature type="compositionally biased region" description="Low complexity" evidence="7">
    <location>
        <begin position="1"/>
        <end position="31"/>
    </location>
</feature>
<dbReference type="PANTHER" id="PTHR11501:SF18">
    <property type="entry name" value="MICROTUBULE-ASSOCIATED PROTEIN"/>
    <property type="match status" value="1"/>
</dbReference>
<dbReference type="EMBL" id="CAAE01009987">
    <property type="protein sequence ID" value="CAF92507.1"/>
    <property type="molecule type" value="Genomic_DNA"/>
</dbReference>
<dbReference type="PANTHER" id="PTHR11501">
    <property type="entry name" value="MICROTUBULE-ASSOCIATED PROTEIN"/>
    <property type="match status" value="1"/>
</dbReference>
<dbReference type="GO" id="GO:0031175">
    <property type="term" value="P:neuron projection development"/>
    <property type="evidence" value="ECO:0007669"/>
    <property type="project" value="TreeGrafter"/>
</dbReference>
<feature type="non-terminal residue" evidence="8">
    <location>
        <position position="198"/>
    </location>
</feature>
<dbReference type="Pfam" id="PF00418">
    <property type="entry name" value="Tubulin-binding"/>
    <property type="match status" value="1"/>
</dbReference>
<dbReference type="OrthoDB" id="9378527at2759"/>
<dbReference type="GO" id="GO:0005874">
    <property type="term" value="C:microtubule"/>
    <property type="evidence" value="ECO:0007669"/>
    <property type="project" value="UniProtKB-KW"/>
</dbReference>
<sequence>SATSRSAAAGAAASRPRGPTAKPAPPSSTTAPEKKAAGLRTTRPASSTSTTRTAAQSASETRTARSKAGPTDQTKHQPGGAKVGPTLVLHPSPPAQKCRFQGCASLQLQVLNKKLDLSKVTSKCGSKDNIKHKPGELSGLSAGPAPGPWSRDSSSHPPAGGGNVKIETHKVSFKEKGQSKVGSVDGRSRSPGGPNVKV</sequence>
<evidence type="ECO:0000256" key="5">
    <source>
        <dbReference type="ARBA" id="ARBA00022737"/>
    </source>
</evidence>
<proteinExistence type="predicted"/>
<dbReference type="GO" id="GO:0000226">
    <property type="term" value="P:microtubule cytoskeleton organization"/>
    <property type="evidence" value="ECO:0007669"/>
    <property type="project" value="TreeGrafter"/>
</dbReference>
<dbReference type="AlphaFoldDB" id="Q4T3M5"/>
<protein>
    <submittedName>
        <fullName evidence="8">Chromosome undetermined SCAF9987, whole genome shotgun sequence</fullName>
    </submittedName>
</protein>
<feature type="region of interest" description="Disordered" evidence="7">
    <location>
        <begin position="1"/>
        <end position="96"/>
    </location>
</feature>
<dbReference type="KEGG" id="tng:GSTEN00007774G001"/>
<evidence type="ECO:0000256" key="4">
    <source>
        <dbReference type="ARBA" id="ARBA00022701"/>
    </source>
</evidence>
<reference evidence="8" key="2">
    <citation type="submission" date="2004-02" db="EMBL/GenBank/DDBJ databases">
        <authorList>
            <consortium name="Genoscope"/>
            <consortium name="Whitehead Institute Centre for Genome Research"/>
        </authorList>
    </citation>
    <scope>NUCLEOTIDE SEQUENCE</scope>
</reference>